<evidence type="ECO:0000313" key="1">
    <source>
        <dbReference type="EMBL" id="NNG52628.1"/>
    </source>
</evidence>
<organism evidence="1 2">
    <name type="scientific">Sphingomonas sanguinis</name>
    <dbReference type="NCBI Taxonomy" id="33051"/>
    <lineage>
        <taxon>Bacteria</taxon>
        <taxon>Pseudomonadati</taxon>
        <taxon>Pseudomonadota</taxon>
        <taxon>Alphaproteobacteria</taxon>
        <taxon>Sphingomonadales</taxon>
        <taxon>Sphingomonadaceae</taxon>
        <taxon>Sphingomonas</taxon>
    </lineage>
</organism>
<dbReference type="Proteomes" id="UP000557656">
    <property type="component" value="Unassembled WGS sequence"/>
</dbReference>
<sequence length="77" mass="8128">MLSRLTSSPMPPSANDMTALLAGLQSCLALADKLDLSRVAIHIDEARCWLLENGCDVNELPCATPKSFMPSGAAPLS</sequence>
<dbReference type="RefSeq" id="WP_153006298.1">
    <property type="nucleotide sequence ID" value="NZ_LDTE01000124.1"/>
</dbReference>
<accession>A0ABX1UI78</accession>
<dbReference type="PROSITE" id="PS51257">
    <property type="entry name" value="PROKAR_LIPOPROTEIN"/>
    <property type="match status" value="1"/>
</dbReference>
<dbReference type="EMBL" id="JABEOV010000006">
    <property type="protein sequence ID" value="NNG52628.1"/>
    <property type="molecule type" value="Genomic_DNA"/>
</dbReference>
<protein>
    <submittedName>
        <fullName evidence="1">Uncharacterized protein</fullName>
    </submittedName>
</protein>
<reference evidence="1 2" key="1">
    <citation type="submission" date="2020-05" db="EMBL/GenBank/DDBJ databases">
        <title>Draft Genome Sequences of Sphingomonas sp. Isolated from the International Space Station.</title>
        <authorList>
            <person name="Bijlani S."/>
            <person name="Singh N.K."/>
            <person name="Mason C.E."/>
            <person name="Wang C.C."/>
            <person name="Venkateswaran K."/>
        </authorList>
    </citation>
    <scope>NUCLEOTIDE SEQUENCE [LARGE SCALE GENOMIC DNA]</scope>
    <source>
        <strain evidence="1 2">IIF7SW-B5</strain>
    </source>
</reference>
<keyword evidence="2" id="KW-1185">Reference proteome</keyword>
<comment type="caution">
    <text evidence="1">The sequence shown here is derived from an EMBL/GenBank/DDBJ whole genome shotgun (WGS) entry which is preliminary data.</text>
</comment>
<evidence type="ECO:0000313" key="2">
    <source>
        <dbReference type="Proteomes" id="UP000557656"/>
    </source>
</evidence>
<proteinExistence type="predicted"/>
<gene>
    <name evidence="1" type="ORF">HKX05_04625</name>
</gene>
<name>A0ABX1UI78_9SPHN</name>